<feature type="non-terminal residue" evidence="1">
    <location>
        <position position="22"/>
    </location>
</feature>
<evidence type="ECO:0000313" key="1">
    <source>
        <dbReference type="EMBL" id="GFT21603.1"/>
    </source>
</evidence>
<protein>
    <submittedName>
        <fullName evidence="1">Uncharacterized protein</fullName>
    </submittedName>
</protein>
<sequence length="22" mass="2342">MMLDPTQDAISIACPHASLTLL</sequence>
<organism evidence="1 2">
    <name type="scientific">Nephila pilipes</name>
    <name type="common">Giant wood spider</name>
    <name type="synonym">Nephila maculata</name>
    <dbReference type="NCBI Taxonomy" id="299642"/>
    <lineage>
        <taxon>Eukaryota</taxon>
        <taxon>Metazoa</taxon>
        <taxon>Ecdysozoa</taxon>
        <taxon>Arthropoda</taxon>
        <taxon>Chelicerata</taxon>
        <taxon>Arachnida</taxon>
        <taxon>Araneae</taxon>
        <taxon>Araneomorphae</taxon>
        <taxon>Entelegynae</taxon>
        <taxon>Araneoidea</taxon>
        <taxon>Nephilidae</taxon>
        <taxon>Nephila</taxon>
    </lineage>
</organism>
<keyword evidence="2" id="KW-1185">Reference proteome</keyword>
<gene>
    <name evidence="1" type="ORF">NPIL_601971</name>
</gene>
<evidence type="ECO:0000313" key="2">
    <source>
        <dbReference type="Proteomes" id="UP000887013"/>
    </source>
</evidence>
<comment type="caution">
    <text evidence="1">The sequence shown here is derived from an EMBL/GenBank/DDBJ whole genome shotgun (WGS) entry which is preliminary data.</text>
</comment>
<dbReference type="EMBL" id="BMAW01011016">
    <property type="protein sequence ID" value="GFT21603.1"/>
    <property type="molecule type" value="Genomic_DNA"/>
</dbReference>
<dbReference type="Proteomes" id="UP000887013">
    <property type="component" value="Unassembled WGS sequence"/>
</dbReference>
<proteinExistence type="predicted"/>
<name>A0A8X6TKW3_NEPPI</name>
<dbReference type="AlphaFoldDB" id="A0A8X6TKW3"/>
<accession>A0A8X6TKW3</accession>
<reference evidence="1" key="1">
    <citation type="submission" date="2020-08" db="EMBL/GenBank/DDBJ databases">
        <title>Multicomponent nature underlies the extraordinary mechanical properties of spider dragline silk.</title>
        <authorList>
            <person name="Kono N."/>
            <person name="Nakamura H."/>
            <person name="Mori M."/>
            <person name="Yoshida Y."/>
            <person name="Ohtoshi R."/>
            <person name="Malay A.D."/>
            <person name="Moran D.A.P."/>
            <person name="Tomita M."/>
            <person name="Numata K."/>
            <person name="Arakawa K."/>
        </authorList>
    </citation>
    <scope>NUCLEOTIDE SEQUENCE</scope>
</reference>